<feature type="compositionally biased region" description="Acidic residues" evidence="1">
    <location>
        <begin position="336"/>
        <end position="349"/>
    </location>
</feature>
<dbReference type="PANTHER" id="PTHR37736:SF1">
    <property type="entry name" value="GLYCINE-RICH PROTEIN"/>
    <property type="match status" value="1"/>
</dbReference>
<feature type="compositionally biased region" description="Gly residues" evidence="1">
    <location>
        <begin position="369"/>
        <end position="378"/>
    </location>
</feature>
<dbReference type="Proteomes" id="UP000823749">
    <property type="component" value="Chromosome 12"/>
</dbReference>
<comment type="caution">
    <text evidence="2">The sequence shown here is derived from an EMBL/GenBank/DDBJ whole genome shotgun (WGS) entry which is preliminary data.</text>
</comment>
<protein>
    <recommendedName>
        <fullName evidence="4">Glycine-rich protein</fullName>
    </recommendedName>
</protein>
<feature type="compositionally biased region" description="Polar residues" evidence="1">
    <location>
        <begin position="437"/>
        <end position="454"/>
    </location>
</feature>
<gene>
    <name evidence="2" type="ORF">RHGRI_034523</name>
</gene>
<organism evidence="2 3">
    <name type="scientific">Rhododendron griersonianum</name>
    <dbReference type="NCBI Taxonomy" id="479676"/>
    <lineage>
        <taxon>Eukaryota</taxon>
        <taxon>Viridiplantae</taxon>
        <taxon>Streptophyta</taxon>
        <taxon>Embryophyta</taxon>
        <taxon>Tracheophyta</taxon>
        <taxon>Spermatophyta</taxon>
        <taxon>Magnoliopsida</taxon>
        <taxon>eudicotyledons</taxon>
        <taxon>Gunneridae</taxon>
        <taxon>Pentapetalae</taxon>
        <taxon>asterids</taxon>
        <taxon>Ericales</taxon>
        <taxon>Ericaceae</taxon>
        <taxon>Ericoideae</taxon>
        <taxon>Rhodoreae</taxon>
        <taxon>Rhododendron</taxon>
    </lineage>
</organism>
<sequence>MATTPVSESTDGPVLSVINKRLRSLKKKLNRIVQTEESQAQGKLLNKEQEEVLRSRPYVVAAMEELEKLRAPIASALAEEINLAVTRHHHQASSSPASTESEREQDIEDLVKLLYFGSMFDVKGQNDFTSTMLTRTHERGCCLTYDYVTDDESSFGDLLSEKDLDSISALSGLVVSRPVDSSLSHKEALRRCVSNATQWLLRSDHPIDSDPNITYAGLRAKLNKIMASDYVTTTPEMKATVEMAAAAAGNYASFQVPVHESMGPVSVPVHVEGLDEQYQLQKDVDASNFQGNQTYDDQSSPVEESQKVVFCTPLHHIQSCGEFEAENSTEVRSQTEVEEPQEESLDPSDMESKEQQYAPRRNYPNNQRGGRGAGGGRRGYYPNGRGARGSSRGGGPYQNGRNQFFDHPGNHPGNYYPRNYYSNRGRGGRGGGGGGNFYSNHTSGAQATNPPAES</sequence>
<name>A0AAV6I1L6_9ERIC</name>
<evidence type="ECO:0000313" key="2">
    <source>
        <dbReference type="EMBL" id="KAG5522366.1"/>
    </source>
</evidence>
<proteinExistence type="predicted"/>
<reference evidence="2" key="1">
    <citation type="submission" date="2020-08" db="EMBL/GenBank/DDBJ databases">
        <title>Plant Genome Project.</title>
        <authorList>
            <person name="Zhang R.-G."/>
        </authorList>
    </citation>
    <scope>NUCLEOTIDE SEQUENCE</scope>
    <source>
        <strain evidence="2">WSP0</strain>
        <tissue evidence="2">Leaf</tissue>
    </source>
</reference>
<feature type="compositionally biased region" description="Low complexity" evidence="1">
    <location>
        <begin position="413"/>
        <end position="424"/>
    </location>
</feature>
<evidence type="ECO:0008006" key="4">
    <source>
        <dbReference type="Google" id="ProtNLM"/>
    </source>
</evidence>
<dbReference type="AlphaFoldDB" id="A0AAV6I1L6"/>
<feature type="compositionally biased region" description="Low complexity" evidence="1">
    <location>
        <begin position="379"/>
        <end position="390"/>
    </location>
</feature>
<dbReference type="EMBL" id="JACTNZ010000012">
    <property type="protein sequence ID" value="KAG5522366.1"/>
    <property type="molecule type" value="Genomic_DNA"/>
</dbReference>
<accession>A0AAV6I1L6</accession>
<dbReference type="PANTHER" id="PTHR37736">
    <property type="entry name" value="GLYCINE-RICH PROTEIN"/>
    <property type="match status" value="1"/>
</dbReference>
<evidence type="ECO:0000313" key="3">
    <source>
        <dbReference type="Proteomes" id="UP000823749"/>
    </source>
</evidence>
<keyword evidence="3" id="KW-1185">Reference proteome</keyword>
<feature type="region of interest" description="Disordered" evidence="1">
    <location>
        <begin position="322"/>
        <end position="454"/>
    </location>
</feature>
<evidence type="ECO:0000256" key="1">
    <source>
        <dbReference type="SAM" id="MobiDB-lite"/>
    </source>
</evidence>